<dbReference type="SUPFAM" id="SSF51126">
    <property type="entry name" value="Pectin lyase-like"/>
    <property type="match status" value="1"/>
</dbReference>
<evidence type="ECO:0000313" key="2">
    <source>
        <dbReference type="EMBL" id="KKR19835.1"/>
    </source>
</evidence>
<evidence type="ECO:0000259" key="1">
    <source>
        <dbReference type="Pfam" id="PF13229"/>
    </source>
</evidence>
<comment type="caution">
    <text evidence="2">The sequence shown here is derived from an EMBL/GenBank/DDBJ whole genome shotgun (WGS) entry which is preliminary data.</text>
</comment>
<dbReference type="InterPro" id="IPR039448">
    <property type="entry name" value="Beta_helix"/>
</dbReference>
<dbReference type="InterPro" id="IPR006626">
    <property type="entry name" value="PbH1"/>
</dbReference>
<dbReference type="InterPro" id="IPR011050">
    <property type="entry name" value="Pectin_lyase_fold/virulence"/>
</dbReference>
<dbReference type="SMART" id="SM00710">
    <property type="entry name" value="PbH1"/>
    <property type="match status" value="3"/>
</dbReference>
<protein>
    <recommendedName>
        <fullName evidence="1">Right handed beta helix domain-containing protein</fullName>
    </recommendedName>
</protein>
<feature type="domain" description="Right handed beta helix" evidence="1">
    <location>
        <begin position="109"/>
        <end position="250"/>
    </location>
</feature>
<dbReference type="InterPro" id="IPR012334">
    <property type="entry name" value="Pectin_lyas_fold"/>
</dbReference>
<organism evidence="2 3">
    <name type="scientific">Candidatus Nomurabacteria bacterium GW2011_GWC2_39_41</name>
    <dbReference type="NCBI Taxonomy" id="1618754"/>
    <lineage>
        <taxon>Bacteria</taxon>
        <taxon>Candidatus Nomuraibacteriota</taxon>
    </lineage>
</organism>
<evidence type="ECO:0000313" key="3">
    <source>
        <dbReference type="Proteomes" id="UP000034656"/>
    </source>
</evidence>
<dbReference type="EMBL" id="LBXB01000015">
    <property type="protein sequence ID" value="KKR19835.1"/>
    <property type="molecule type" value="Genomic_DNA"/>
</dbReference>
<dbReference type="Proteomes" id="UP000034656">
    <property type="component" value="Unassembled WGS sequence"/>
</dbReference>
<dbReference type="Pfam" id="PF13229">
    <property type="entry name" value="Beta_helix"/>
    <property type="match status" value="1"/>
</dbReference>
<reference evidence="2 3" key="1">
    <citation type="journal article" date="2015" name="Nature">
        <title>rRNA introns, odd ribosomes, and small enigmatic genomes across a large radiation of phyla.</title>
        <authorList>
            <person name="Brown C.T."/>
            <person name="Hug L.A."/>
            <person name="Thomas B.C."/>
            <person name="Sharon I."/>
            <person name="Castelle C.J."/>
            <person name="Singh A."/>
            <person name="Wilkins M.J."/>
            <person name="Williams K.H."/>
            <person name="Banfield J.F."/>
        </authorList>
    </citation>
    <scope>NUCLEOTIDE SEQUENCE [LARGE SCALE GENOMIC DNA]</scope>
</reference>
<gene>
    <name evidence="2" type="ORF">UT51_C0015G0006</name>
</gene>
<dbReference type="AlphaFoldDB" id="A0A837HQ62"/>
<sequence length="375" mass="38648">MATTVTRYISAGSTAGGDGTTTALSGDNRAYASIGEWVTARVAVNANFVTADVIEKGVCLPDAPFLERPDITGATTDATRYWWLTASVRNNGTAGAGVVIDNENTALAANAAILTLTNNHTRVDSLEIKNLKTATDSFGSMIRMAGSNCTIEGCLLHDCTTGDTQRPLVIRSSNSSTTAAHLIRNNIIYNFKTLRTCYGIYLADAGNCLVQNNTVVNLTGNGISVMFGISAGSRTTNTSQNNLVLGITGGSTNACFGGTWGTETNDESSDTTAAGTGSITSATAADEIVNATSGSENCHLKSGAQAINAGATLTLATDISNNVRPQGASWDIGADELISAASLIKTVNGLAIASVKTIDNLAIASVKTWNGLTNV</sequence>
<name>A0A837HQ62_9BACT</name>
<dbReference type="InterPro" id="IPR059226">
    <property type="entry name" value="Choice_anch_Q_dom"/>
</dbReference>
<proteinExistence type="predicted"/>
<dbReference type="NCBIfam" id="NF041518">
    <property type="entry name" value="choice_anch_Q"/>
    <property type="match status" value="1"/>
</dbReference>
<dbReference type="Gene3D" id="2.160.20.10">
    <property type="entry name" value="Single-stranded right-handed beta-helix, Pectin lyase-like"/>
    <property type="match status" value="1"/>
</dbReference>
<accession>A0A837HQ62</accession>